<dbReference type="GO" id="GO:0010038">
    <property type="term" value="P:response to metal ion"/>
    <property type="evidence" value="ECO:0007669"/>
    <property type="project" value="InterPro"/>
</dbReference>
<evidence type="ECO:0000313" key="3">
    <source>
        <dbReference type="Proteomes" id="UP000585721"/>
    </source>
</evidence>
<dbReference type="InterPro" id="IPR015867">
    <property type="entry name" value="N-reg_PII/ATP_PRibTrfase_C"/>
</dbReference>
<dbReference type="SUPFAM" id="SSF54913">
    <property type="entry name" value="GlnB-like"/>
    <property type="match status" value="1"/>
</dbReference>
<gene>
    <name evidence="2" type="ORF">HNR75_002594</name>
</gene>
<dbReference type="AlphaFoldDB" id="A0A841GMX1"/>
<proteinExistence type="inferred from homology"/>
<dbReference type="Gene3D" id="3.30.70.120">
    <property type="match status" value="1"/>
</dbReference>
<name>A0A841GMX1_9GAMM</name>
<comment type="similarity">
    <text evidence="1">Belongs to the CutA family.</text>
</comment>
<dbReference type="EMBL" id="JACHGR010000009">
    <property type="protein sequence ID" value="MBB6056655.1"/>
    <property type="molecule type" value="Genomic_DNA"/>
</dbReference>
<dbReference type="PANTHER" id="PTHR23419">
    <property type="entry name" value="DIVALENT CATION TOLERANCE CUTA-RELATED"/>
    <property type="match status" value="1"/>
</dbReference>
<organism evidence="2 3">
    <name type="scientific">Tolumonas osonensis</name>
    <dbReference type="NCBI Taxonomy" id="675874"/>
    <lineage>
        <taxon>Bacteria</taxon>
        <taxon>Pseudomonadati</taxon>
        <taxon>Pseudomonadota</taxon>
        <taxon>Gammaproteobacteria</taxon>
        <taxon>Aeromonadales</taxon>
        <taxon>Aeromonadaceae</taxon>
        <taxon>Tolumonas</taxon>
    </lineage>
</organism>
<dbReference type="InterPro" id="IPR004323">
    <property type="entry name" value="Ion_tolerance_CutA"/>
</dbReference>
<evidence type="ECO:0000313" key="2">
    <source>
        <dbReference type="EMBL" id="MBB6056655.1"/>
    </source>
</evidence>
<dbReference type="PANTHER" id="PTHR23419:SF8">
    <property type="entry name" value="FI09726P"/>
    <property type="match status" value="1"/>
</dbReference>
<comment type="caution">
    <text evidence="2">The sequence shown here is derived from an EMBL/GenBank/DDBJ whole genome shotgun (WGS) entry which is preliminary data.</text>
</comment>
<evidence type="ECO:0000256" key="1">
    <source>
        <dbReference type="ARBA" id="ARBA00010169"/>
    </source>
</evidence>
<dbReference type="Proteomes" id="UP000585721">
    <property type="component" value="Unassembled WGS sequence"/>
</dbReference>
<protein>
    <submittedName>
        <fullName evidence="2">Periplasmic divalent cation tolerance protein</fullName>
    </submittedName>
</protein>
<dbReference type="RefSeq" id="WP_188027379.1">
    <property type="nucleotide sequence ID" value="NZ_JACHGR010000009.1"/>
</dbReference>
<dbReference type="Pfam" id="PF03091">
    <property type="entry name" value="CutA1"/>
    <property type="match status" value="1"/>
</dbReference>
<dbReference type="GO" id="GO:0005507">
    <property type="term" value="F:copper ion binding"/>
    <property type="evidence" value="ECO:0007669"/>
    <property type="project" value="TreeGrafter"/>
</dbReference>
<accession>A0A841GMX1</accession>
<reference evidence="2 3" key="1">
    <citation type="submission" date="2020-08" db="EMBL/GenBank/DDBJ databases">
        <title>Genomic Encyclopedia of Type Strains, Phase IV (KMG-IV): sequencing the most valuable type-strain genomes for metagenomic binning, comparative biology and taxonomic classification.</title>
        <authorList>
            <person name="Goeker M."/>
        </authorList>
    </citation>
    <scope>NUCLEOTIDE SEQUENCE [LARGE SCALE GENOMIC DNA]</scope>
    <source>
        <strain evidence="2 3">DSM 22975</strain>
    </source>
</reference>
<keyword evidence="3" id="KW-1185">Reference proteome</keyword>
<dbReference type="InterPro" id="IPR011322">
    <property type="entry name" value="N-reg_PII-like_a/b"/>
</dbReference>
<sequence length="106" mass="11902">MTDAIVVLCTCPDEGSARELAQALLDEKLAACINLLPQVTSLYCWQGKQEESQEVQLIIKSRRTLFGILQQRITALHPYEVPEILALPVMCGNTAYLQWLQEQTTP</sequence>